<dbReference type="InterPro" id="IPR003593">
    <property type="entry name" value="AAA+_ATPase"/>
</dbReference>
<sequence>MLFGVVRPHRRAVVGGGLLALVGGLAGLLEPLAAKAVVDALGRGGSLWGPIGVLTLVVLGGAVIATTGAYLLERTAESVVRAARERLIGRLLRLRVGEVDRLKPGDLMSRVTSDTTLLRAVAGQGLVDGVNGAVVLLGAIVLMGFMDPVLLGATVAVLVVVAASMALVLPRLARANERAQAAVGDMGSVLERALGAFRTVKASGAEARETAAAGEAAGRAWKHGVERARWEAVSGMSAWLSVQIAFLVVLGVGGARVAAGDMPVSSLIAFLLYLFYLTFPIAQVAEAATAWQAGLAAVRRMREVEVLPLESPEGGVVAGAAASVSLRDVRFGYGDAPVLRGVSLEVPSGGMTAFVGPSGAGKSTVFGLLERFYEAEDGVVAVDGVDVRRWPLAELRGAIGYVEQDAPILAGSLRDNLRYAAPEADDEEIMAVLARTRLDGLVEALPDGLDTRVGHRGTTLSGGQRQRVAIARALLRRPRLLLLDEATSQLDAANEAALKEVVDDLARTTTVLVIAHRLSTVTGADRIVVLEAGEVRAVGSHEELLEVDELYRDLAAVQFAADRNAGV</sequence>
<dbReference type="EMBL" id="BAAARW010000011">
    <property type="protein sequence ID" value="GAA2414335.1"/>
    <property type="molecule type" value="Genomic_DNA"/>
</dbReference>
<feature type="domain" description="ABC transmembrane type-1" evidence="9">
    <location>
        <begin position="14"/>
        <end position="293"/>
    </location>
</feature>
<keyword evidence="3" id="KW-0547">Nucleotide-binding</keyword>
<feature type="transmembrane region" description="Helical" evidence="7">
    <location>
        <begin position="264"/>
        <end position="282"/>
    </location>
</feature>
<accession>A0ABP5W113</accession>
<dbReference type="Gene3D" id="3.40.50.300">
    <property type="entry name" value="P-loop containing nucleotide triphosphate hydrolases"/>
    <property type="match status" value="1"/>
</dbReference>
<dbReference type="PANTHER" id="PTHR43394:SF7">
    <property type="entry name" value="ABC TRANSPORTER B FAMILY MEMBER 28"/>
    <property type="match status" value="1"/>
</dbReference>
<evidence type="ECO:0000256" key="7">
    <source>
        <dbReference type="SAM" id="Phobius"/>
    </source>
</evidence>
<keyword evidence="11" id="KW-1185">Reference proteome</keyword>
<comment type="subcellular location">
    <subcellularLocation>
        <location evidence="1">Cell membrane</location>
        <topology evidence="1">Multi-pass membrane protein</topology>
    </subcellularLocation>
</comment>
<organism evidence="10 11">
    <name type="scientific">Actinomadura vinacea</name>
    <dbReference type="NCBI Taxonomy" id="115336"/>
    <lineage>
        <taxon>Bacteria</taxon>
        <taxon>Bacillati</taxon>
        <taxon>Actinomycetota</taxon>
        <taxon>Actinomycetes</taxon>
        <taxon>Streptosporangiales</taxon>
        <taxon>Thermomonosporaceae</taxon>
        <taxon>Actinomadura</taxon>
    </lineage>
</organism>
<reference evidence="11" key="1">
    <citation type="journal article" date="2019" name="Int. J. Syst. Evol. Microbiol.">
        <title>The Global Catalogue of Microorganisms (GCM) 10K type strain sequencing project: providing services to taxonomists for standard genome sequencing and annotation.</title>
        <authorList>
            <consortium name="The Broad Institute Genomics Platform"/>
            <consortium name="The Broad Institute Genome Sequencing Center for Infectious Disease"/>
            <person name="Wu L."/>
            <person name="Ma J."/>
        </authorList>
    </citation>
    <scope>NUCLEOTIDE SEQUENCE [LARGE SCALE GENOMIC DNA]</scope>
    <source>
        <strain evidence="11">JCM 3325</strain>
    </source>
</reference>
<dbReference type="PROSITE" id="PS50929">
    <property type="entry name" value="ABC_TM1F"/>
    <property type="match status" value="1"/>
</dbReference>
<dbReference type="SUPFAM" id="SSF52540">
    <property type="entry name" value="P-loop containing nucleoside triphosphate hydrolases"/>
    <property type="match status" value="1"/>
</dbReference>
<dbReference type="InterPro" id="IPR036640">
    <property type="entry name" value="ABC1_TM_sf"/>
</dbReference>
<dbReference type="Proteomes" id="UP001501231">
    <property type="component" value="Unassembled WGS sequence"/>
</dbReference>
<feature type="transmembrane region" description="Helical" evidence="7">
    <location>
        <begin position="149"/>
        <end position="169"/>
    </location>
</feature>
<dbReference type="PANTHER" id="PTHR43394">
    <property type="entry name" value="ATP-DEPENDENT PERMEASE MDL1, MITOCHONDRIAL"/>
    <property type="match status" value="1"/>
</dbReference>
<feature type="transmembrane region" description="Helical" evidence="7">
    <location>
        <begin position="49"/>
        <end position="72"/>
    </location>
</feature>
<gene>
    <name evidence="10" type="ORF">GCM10010191_25330</name>
</gene>
<dbReference type="InterPro" id="IPR017871">
    <property type="entry name" value="ABC_transporter-like_CS"/>
</dbReference>
<evidence type="ECO:0000256" key="4">
    <source>
        <dbReference type="ARBA" id="ARBA00022840"/>
    </source>
</evidence>
<dbReference type="SUPFAM" id="SSF90123">
    <property type="entry name" value="ABC transporter transmembrane region"/>
    <property type="match status" value="1"/>
</dbReference>
<evidence type="ECO:0000256" key="5">
    <source>
        <dbReference type="ARBA" id="ARBA00022989"/>
    </source>
</evidence>
<keyword evidence="4 10" id="KW-0067">ATP-binding</keyword>
<dbReference type="InterPro" id="IPR027417">
    <property type="entry name" value="P-loop_NTPase"/>
</dbReference>
<feature type="transmembrane region" description="Helical" evidence="7">
    <location>
        <begin position="117"/>
        <end position="143"/>
    </location>
</feature>
<evidence type="ECO:0000256" key="6">
    <source>
        <dbReference type="ARBA" id="ARBA00023136"/>
    </source>
</evidence>
<dbReference type="GO" id="GO:0005524">
    <property type="term" value="F:ATP binding"/>
    <property type="evidence" value="ECO:0007669"/>
    <property type="project" value="UniProtKB-KW"/>
</dbReference>
<feature type="transmembrane region" description="Helical" evidence="7">
    <location>
        <begin position="12"/>
        <end position="29"/>
    </location>
</feature>
<feature type="domain" description="ABC transporter" evidence="8">
    <location>
        <begin position="324"/>
        <end position="557"/>
    </location>
</feature>
<dbReference type="InterPro" id="IPR003439">
    <property type="entry name" value="ABC_transporter-like_ATP-bd"/>
</dbReference>
<evidence type="ECO:0000259" key="8">
    <source>
        <dbReference type="PROSITE" id="PS50893"/>
    </source>
</evidence>
<feature type="transmembrane region" description="Helical" evidence="7">
    <location>
        <begin position="237"/>
        <end position="258"/>
    </location>
</feature>
<dbReference type="CDD" id="cd18551">
    <property type="entry name" value="ABC_6TM_LmrA_like"/>
    <property type="match status" value="1"/>
</dbReference>
<dbReference type="SMART" id="SM00382">
    <property type="entry name" value="AAA"/>
    <property type="match status" value="1"/>
</dbReference>
<keyword evidence="2 7" id="KW-0812">Transmembrane</keyword>
<dbReference type="Pfam" id="PF00664">
    <property type="entry name" value="ABC_membrane"/>
    <property type="match status" value="1"/>
</dbReference>
<proteinExistence type="predicted"/>
<evidence type="ECO:0000313" key="10">
    <source>
        <dbReference type="EMBL" id="GAA2414335.1"/>
    </source>
</evidence>
<protein>
    <submittedName>
        <fullName evidence="10">ABC transporter ATP-binding protein</fullName>
    </submittedName>
</protein>
<name>A0ABP5W113_9ACTN</name>
<dbReference type="PROSITE" id="PS00211">
    <property type="entry name" value="ABC_TRANSPORTER_1"/>
    <property type="match status" value="1"/>
</dbReference>
<dbReference type="PROSITE" id="PS50893">
    <property type="entry name" value="ABC_TRANSPORTER_2"/>
    <property type="match status" value="1"/>
</dbReference>
<dbReference type="Pfam" id="PF00005">
    <property type="entry name" value="ABC_tran"/>
    <property type="match status" value="1"/>
</dbReference>
<dbReference type="InterPro" id="IPR011527">
    <property type="entry name" value="ABC1_TM_dom"/>
</dbReference>
<dbReference type="InterPro" id="IPR039421">
    <property type="entry name" value="Type_1_exporter"/>
</dbReference>
<dbReference type="Gene3D" id="1.20.1560.10">
    <property type="entry name" value="ABC transporter type 1, transmembrane domain"/>
    <property type="match status" value="1"/>
</dbReference>
<evidence type="ECO:0000256" key="3">
    <source>
        <dbReference type="ARBA" id="ARBA00022741"/>
    </source>
</evidence>
<evidence type="ECO:0000259" key="9">
    <source>
        <dbReference type="PROSITE" id="PS50929"/>
    </source>
</evidence>
<comment type="caution">
    <text evidence="10">The sequence shown here is derived from an EMBL/GenBank/DDBJ whole genome shotgun (WGS) entry which is preliminary data.</text>
</comment>
<keyword evidence="5 7" id="KW-1133">Transmembrane helix</keyword>
<keyword evidence="6 7" id="KW-0472">Membrane</keyword>
<evidence type="ECO:0000256" key="2">
    <source>
        <dbReference type="ARBA" id="ARBA00022692"/>
    </source>
</evidence>
<evidence type="ECO:0000256" key="1">
    <source>
        <dbReference type="ARBA" id="ARBA00004651"/>
    </source>
</evidence>
<evidence type="ECO:0000313" key="11">
    <source>
        <dbReference type="Proteomes" id="UP001501231"/>
    </source>
</evidence>